<keyword evidence="1" id="KW-0677">Repeat</keyword>
<dbReference type="SUPFAM" id="SSF48452">
    <property type="entry name" value="TPR-like"/>
    <property type="match status" value="1"/>
</dbReference>
<dbReference type="GeneID" id="79950921"/>
<keyword evidence="3" id="KW-0472">Membrane</keyword>
<evidence type="ECO:0000313" key="5">
    <source>
        <dbReference type="Proteomes" id="UP001218895"/>
    </source>
</evidence>
<dbReference type="RefSeq" id="WP_278099477.1">
    <property type="nucleotide sequence ID" value="NZ_CP091092.1"/>
</dbReference>
<dbReference type="Gene3D" id="1.25.40.10">
    <property type="entry name" value="Tetratricopeptide repeat domain"/>
    <property type="match status" value="1"/>
</dbReference>
<keyword evidence="3" id="KW-1133">Transmembrane helix</keyword>
<organism evidence="4 5">
    <name type="scientific">Methanomicrobium antiquum</name>
    <dbReference type="NCBI Taxonomy" id="487686"/>
    <lineage>
        <taxon>Archaea</taxon>
        <taxon>Methanobacteriati</taxon>
        <taxon>Methanobacteriota</taxon>
        <taxon>Stenosarchaea group</taxon>
        <taxon>Methanomicrobia</taxon>
        <taxon>Methanomicrobiales</taxon>
        <taxon>Methanomicrobiaceae</taxon>
        <taxon>Methanomicrobium</taxon>
    </lineage>
</organism>
<dbReference type="Gene3D" id="1.25.40.1040">
    <property type="match status" value="1"/>
</dbReference>
<protein>
    <submittedName>
        <fullName evidence="4">Tetratricopeptide repeat protein</fullName>
    </submittedName>
</protein>
<dbReference type="PANTHER" id="PTHR44943">
    <property type="entry name" value="CELLULOSE SYNTHASE OPERON PROTEIN C"/>
    <property type="match status" value="1"/>
</dbReference>
<proteinExistence type="predicted"/>
<name>A0AAF0JM09_9EURY</name>
<dbReference type="KEGG" id="manq:L1994_10940"/>
<dbReference type="InterPro" id="IPR051685">
    <property type="entry name" value="Ycf3/AcsC/BcsC/TPR_MFPF"/>
</dbReference>
<evidence type="ECO:0000256" key="3">
    <source>
        <dbReference type="SAM" id="Phobius"/>
    </source>
</evidence>
<evidence type="ECO:0000313" key="4">
    <source>
        <dbReference type="EMBL" id="WFN36642.1"/>
    </source>
</evidence>
<sequence>MKVKSVIYLTFILFLIFFGIFVIVSSNNELRAGTGIYIADYGLENNRYEWGISACDWALEDNPENNEILIRKVKLLAALERYDEAYMLQKKVISGDASKAVSDWERLGYLGVKTGDYKGAVLAYESALSCTIEEEKSGKMDISDNEKKADLLIKLQRYDEAILIYQSLVEKEPENPSIWIGLGDAYLYKSLLASGQLKDMYSTLSLERPEEKKSASFDMSSFESHRKAVDAYNKAVELDPMVYPIIAAKILGNYEKTINNYQDILKGMNG</sequence>
<keyword evidence="2" id="KW-0802">TPR repeat</keyword>
<dbReference type="EMBL" id="CP091092">
    <property type="protein sequence ID" value="WFN36642.1"/>
    <property type="molecule type" value="Genomic_DNA"/>
</dbReference>
<gene>
    <name evidence="4" type="ORF">L1994_10940</name>
</gene>
<evidence type="ECO:0000256" key="2">
    <source>
        <dbReference type="ARBA" id="ARBA00022803"/>
    </source>
</evidence>
<dbReference type="AlphaFoldDB" id="A0AAF0JM09"/>
<reference evidence="4" key="1">
    <citation type="submission" date="2022-01" db="EMBL/GenBank/DDBJ databases">
        <title>Complete genome of Methanomicrobium antiquum DSM 21220.</title>
        <authorList>
            <person name="Chen S.-C."/>
            <person name="You Y.-T."/>
            <person name="Zhou Y.-Z."/>
            <person name="Lai M.-C."/>
        </authorList>
    </citation>
    <scope>NUCLEOTIDE SEQUENCE</scope>
    <source>
        <strain evidence="4">DSM 21220</strain>
    </source>
</reference>
<dbReference type="InterPro" id="IPR011990">
    <property type="entry name" value="TPR-like_helical_dom_sf"/>
</dbReference>
<feature type="transmembrane region" description="Helical" evidence="3">
    <location>
        <begin position="6"/>
        <end position="24"/>
    </location>
</feature>
<keyword evidence="5" id="KW-1185">Reference proteome</keyword>
<accession>A0AAF0JM09</accession>
<dbReference type="PANTHER" id="PTHR44943:SF8">
    <property type="entry name" value="TPR REPEAT-CONTAINING PROTEIN MJ0263"/>
    <property type="match status" value="1"/>
</dbReference>
<keyword evidence="3" id="KW-0812">Transmembrane</keyword>
<evidence type="ECO:0000256" key="1">
    <source>
        <dbReference type="ARBA" id="ARBA00022737"/>
    </source>
</evidence>
<dbReference type="Pfam" id="PF13428">
    <property type="entry name" value="TPR_14"/>
    <property type="match status" value="1"/>
</dbReference>
<dbReference type="Proteomes" id="UP001218895">
    <property type="component" value="Chromosome"/>
</dbReference>